<proteinExistence type="predicted"/>
<accession>A0A939DE56</accession>
<evidence type="ECO:0000313" key="1">
    <source>
        <dbReference type="EMBL" id="MBN7796404.1"/>
    </source>
</evidence>
<dbReference type="RefSeq" id="WP_206559855.1">
    <property type="nucleotide sequence ID" value="NZ_JAFKCZ010000005.1"/>
</dbReference>
<evidence type="ECO:0000313" key="2">
    <source>
        <dbReference type="Proteomes" id="UP000664303"/>
    </source>
</evidence>
<sequence length="76" mass="8713">MKLNEAIELGKQGRWEAAQVRVSPGNREQWFVMLRDTEQKSFILADNEDTPIATEDMNSLVELGRTIGLKEFTVFL</sequence>
<dbReference type="EMBL" id="JAFKCZ010000005">
    <property type="protein sequence ID" value="MBN7796404.1"/>
    <property type="molecule type" value="Genomic_DNA"/>
</dbReference>
<gene>
    <name evidence="1" type="ORF">JYP50_07370</name>
</gene>
<organism evidence="1 2">
    <name type="scientific">Parahaliea mediterranea</name>
    <dbReference type="NCBI Taxonomy" id="651086"/>
    <lineage>
        <taxon>Bacteria</taxon>
        <taxon>Pseudomonadati</taxon>
        <taxon>Pseudomonadota</taxon>
        <taxon>Gammaproteobacteria</taxon>
        <taxon>Cellvibrionales</taxon>
        <taxon>Halieaceae</taxon>
        <taxon>Parahaliea</taxon>
    </lineage>
</organism>
<protein>
    <submittedName>
        <fullName evidence="1">Uncharacterized protein</fullName>
    </submittedName>
</protein>
<dbReference type="AlphaFoldDB" id="A0A939DE56"/>
<keyword evidence="2" id="KW-1185">Reference proteome</keyword>
<name>A0A939DE56_9GAMM</name>
<dbReference type="Proteomes" id="UP000664303">
    <property type="component" value="Unassembled WGS sequence"/>
</dbReference>
<reference evidence="1" key="1">
    <citation type="submission" date="2021-02" db="EMBL/GenBank/DDBJ databases">
        <title>PHA producing bacteria isolated from coastal sediment in Guangdong, Shenzhen.</title>
        <authorList>
            <person name="Zheng W."/>
            <person name="Yu S."/>
            <person name="Huang Y."/>
        </authorList>
    </citation>
    <scope>NUCLEOTIDE SEQUENCE</scope>
    <source>
        <strain evidence="1">TN14-10</strain>
    </source>
</reference>
<comment type="caution">
    <text evidence="1">The sequence shown here is derived from an EMBL/GenBank/DDBJ whole genome shotgun (WGS) entry which is preliminary data.</text>
</comment>